<keyword evidence="3" id="KW-1003">Cell membrane</keyword>
<evidence type="ECO:0000256" key="3">
    <source>
        <dbReference type="ARBA" id="ARBA00022475"/>
    </source>
</evidence>
<dbReference type="GO" id="GO:0015128">
    <property type="term" value="F:gluconate transmembrane transporter activity"/>
    <property type="evidence" value="ECO:0007669"/>
    <property type="project" value="InterPro"/>
</dbReference>
<dbReference type="PANTHER" id="PTHR30354:SF22">
    <property type="entry name" value="HIGH-AFFINITY GLUCONATE TRANSPORTER"/>
    <property type="match status" value="1"/>
</dbReference>
<feature type="transmembrane region" description="Helical" evidence="9">
    <location>
        <begin position="12"/>
        <end position="34"/>
    </location>
</feature>
<dbReference type="AlphaFoldDB" id="A0A7W7MHX4"/>
<dbReference type="InterPro" id="IPR003474">
    <property type="entry name" value="Glcn_transporter"/>
</dbReference>
<feature type="transmembrane region" description="Helical" evidence="9">
    <location>
        <begin position="189"/>
        <end position="213"/>
    </location>
</feature>
<evidence type="ECO:0000313" key="13">
    <source>
        <dbReference type="Proteomes" id="UP000631312"/>
    </source>
</evidence>
<keyword evidence="4 9" id="KW-0812">Transmembrane</keyword>
<dbReference type="RefSeq" id="WP_188122952.1">
    <property type="nucleotide sequence ID" value="NZ_BOMP01000089.1"/>
</dbReference>
<dbReference type="Pfam" id="PF02447">
    <property type="entry name" value="GntP_permease"/>
    <property type="match status" value="2"/>
</dbReference>
<feature type="transmembrane region" description="Helical" evidence="9">
    <location>
        <begin position="446"/>
        <end position="463"/>
    </location>
</feature>
<evidence type="ECO:0000256" key="7">
    <source>
        <dbReference type="ARBA" id="ARBA00049663"/>
    </source>
</evidence>
<feature type="compositionally biased region" description="Low complexity" evidence="8">
    <location>
        <begin position="227"/>
        <end position="256"/>
    </location>
</feature>
<evidence type="ECO:0000256" key="2">
    <source>
        <dbReference type="ARBA" id="ARBA00022448"/>
    </source>
</evidence>
<keyword evidence="6 9" id="KW-0472">Membrane</keyword>
<dbReference type="EMBL" id="JACHNC010000001">
    <property type="protein sequence ID" value="MBB4750826.1"/>
    <property type="molecule type" value="Genomic_DNA"/>
</dbReference>
<accession>A0A7W7MHX4</accession>
<sequence>MTTIAAESITDAGTTQLVLAAVLGIAAVVLLIAWAKWHPFLALISGAGVLGLAAGAAPEAVVDSFTAGLGTTAGGVGVLIALGSMIGALLAESGGADGIVTRIVNGVSGAALPWAMAGVAALIGLPLFFEVGVVLLVPIVLLVARRTDVGLLRLGIPALAGLSVLHGLVPPHPGPLVAIESLQADLGLTLLLGLICAIPTVIVAGPVFGNFIAKRVPLPVPALLATPSSSGGPVSGPSSSGGPVSGPSSSDRPVSGPTGGQDFVDRGDLANPTAPGELVDDQVGPRRNPGFWPAVLTVLLPVVLMLARGIAELLLPEGSALRDALEVLGEPVVALLAGVFVAMYALGKRAGFDRGETSAVLGGALPPIAGILLIVAAGGGFKQVLVDVGVGNVIADAARDANINALLLGFLVAVGIRVATGSATVATITAAGIVAPLATTLDRTDVSLLALAIGAGSLFFSHVNDAGFWMVKEYFGMTVGQTIKTWSVMETIISVVGFACVMSLSLLL</sequence>
<reference evidence="10 13" key="2">
    <citation type="submission" date="2021-01" db="EMBL/GenBank/DDBJ databases">
        <title>Whole genome shotgun sequence of Actinoplanes lobatus NBRC 12513.</title>
        <authorList>
            <person name="Komaki H."/>
            <person name="Tamura T."/>
        </authorList>
    </citation>
    <scope>NUCLEOTIDE SEQUENCE [LARGE SCALE GENOMIC DNA]</scope>
    <source>
        <strain evidence="10 13">NBRC 12513</strain>
    </source>
</reference>
<evidence type="ECO:0000256" key="4">
    <source>
        <dbReference type="ARBA" id="ARBA00022692"/>
    </source>
</evidence>
<evidence type="ECO:0000313" key="12">
    <source>
        <dbReference type="Proteomes" id="UP000590511"/>
    </source>
</evidence>
<evidence type="ECO:0000256" key="8">
    <source>
        <dbReference type="SAM" id="MobiDB-lite"/>
    </source>
</evidence>
<feature type="transmembrane region" description="Helical" evidence="9">
    <location>
        <begin position="151"/>
        <end position="169"/>
    </location>
</feature>
<evidence type="ECO:0000256" key="9">
    <source>
        <dbReference type="SAM" id="Phobius"/>
    </source>
</evidence>
<comment type="similarity">
    <text evidence="7">Belongs to the GntP permease family.</text>
</comment>
<organism evidence="11 12">
    <name type="scientific">Actinoplanes lobatus</name>
    <dbReference type="NCBI Taxonomy" id="113568"/>
    <lineage>
        <taxon>Bacteria</taxon>
        <taxon>Bacillati</taxon>
        <taxon>Actinomycetota</taxon>
        <taxon>Actinomycetes</taxon>
        <taxon>Micromonosporales</taxon>
        <taxon>Micromonosporaceae</taxon>
        <taxon>Actinoplanes</taxon>
    </lineage>
</organism>
<feature type="transmembrane region" description="Helical" evidence="9">
    <location>
        <begin position="401"/>
        <end position="434"/>
    </location>
</feature>
<evidence type="ECO:0000313" key="11">
    <source>
        <dbReference type="EMBL" id="MBB4750826.1"/>
    </source>
</evidence>
<evidence type="ECO:0000313" key="10">
    <source>
        <dbReference type="EMBL" id="GIE42269.1"/>
    </source>
</evidence>
<dbReference type="GO" id="GO:0005886">
    <property type="term" value="C:plasma membrane"/>
    <property type="evidence" value="ECO:0007669"/>
    <property type="project" value="UniProtKB-SubCell"/>
</dbReference>
<gene>
    <name evidence="10" type="ORF">Alo02nite_51670</name>
    <name evidence="11" type="ORF">BJ964_004987</name>
</gene>
<feature type="transmembrane region" description="Helical" evidence="9">
    <location>
        <begin position="69"/>
        <end position="91"/>
    </location>
</feature>
<keyword evidence="13" id="KW-1185">Reference proteome</keyword>
<evidence type="ECO:0000256" key="6">
    <source>
        <dbReference type="ARBA" id="ARBA00023136"/>
    </source>
</evidence>
<feature type="transmembrane region" description="Helical" evidence="9">
    <location>
        <begin position="291"/>
        <end position="311"/>
    </location>
</feature>
<reference evidence="11 12" key="1">
    <citation type="submission" date="2020-08" db="EMBL/GenBank/DDBJ databases">
        <title>Sequencing the genomes of 1000 actinobacteria strains.</title>
        <authorList>
            <person name="Klenk H.-P."/>
        </authorList>
    </citation>
    <scope>NUCLEOTIDE SEQUENCE [LARGE SCALE GENOMIC DNA]</scope>
    <source>
        <strain evidence="11 12">DSM 43150</strain>
    </source>
</reference>
<evidence type="ECO:0000256" key="5">
    <source>
        <dbReference type="ARBA" id="ARBA00022989"/>
    </source>
</evidence>
<comment type="caution">
    <text evidence="11">The sequence shown here is derived from an EMBL/GenBank/DDBJ whole genome shotgun (WGS) entry which is preliminary data.</text>
</comment>
<dbReference type="EMBL" id="BOMP01000089">
    <property type="protein sequence ID" value="GIE42269.1"/>
    <property type="molecule type" value="Genomic_DNA"/>
</dbReference>
<feature type="transmembrane region" description="Helical" evidence="9">
    <location>
        <begin position="331"/>
        <end position="347"/>
    </location>
</feature>
<feature type="region of interest" description="Disordered" evidence="8">
    <location>
        <begin position="227"/>
        <end position="283"/>
    </location>
</feature>
<protein>
    <submittedName>
        <fullName evidence="10">Gluconate:H+ symporter, GntP family protein</fullName>
    </submittedName>
    <submittedName>
        <fullName evidence="11">GntP family gluconate:H+ symporter</fullName>
    </submittedName>
</protein>
<comment type="subcellular location">
    <subcellularLocation>
        <location evidence="1">Cell membrane</location>
        <topology evidence="1">Multi-pass membrane protein</topology>
    </subcellularLocation>
</comment>
<dbReference type="Proteomes" id="UP000590511">
    <property type="component" value="Unassembled WGS sequence"/>
</dbReference>
<dbReference type="Proteomes" id="UP000631312">
    <property type="component" value="Unassembled WGS sequence"/>
</dbReference>
<feature type="transmembrane region" description="Helical" evidence="9">
    <location>
        <begin position="483"/>
        <end position="507"/>
    </location>
</feature>
<proteinExistence type="inferred from homology"/>
<feature type="transmembrane region" description="Helical" evidence="9">
    <location>
        <begin position="111"/>
        <end position="144"/>
    </location>
</feature>
<dbReference type="PANTHER" id="PTHR30354">
    <property type="entry name" value="GNT FAMILY GLUCONATE TRANSPORTER"/>
    <property type="match status" value="1"/>
</dbReference>
<evidence type="ECO:0000256" key="1">
    <source>
        <dbReference type="ARBA" id="ARBA00004651"/>
    </source>
</evidence>
<name>A0A7W7MHX4_9ACTN</name>
<feature type="transmembrane region" description="Helical" evidence="9">
    <location>
        <begin position="359"/>
        <end position="381"/>
    </location>
</feature>
<keyword evidence="5 9" id="KW-1133">Transmembrane helix</keyword>
<keyword evidence="2" id="KW-0813">Transport</keyword>
<feature type="transmembrane region" description="Helical" evidence="9">
    <location>
        <begin position="40"/>
        <end position="57"/>
    </location>
</feature>